<dbReference type="InterPro" id="IPR009695">
    <property type="entry name" value="Diacylglyc_glucosyltr_N"/>
</dbReference>
<accession>A0A173XFS0</accession>
<dbReference type="EMBL" id="CYZV01000001">
    <property type="protein sequence ID" value="CUN50150.1"/>
    <property type="molecule type" value="Genomic_DNA"/>
</dbReference>
<dbReference type="GO" id="GO:0016020">
    <property type="term" value="C:membrane"/>
    <property type="evidence" value="ECO:0007669"/>
    <property type="project" value="UniProtKB-SubCell"/>
</dbReference>
<evidence type="ECO:0000259" key="5">
    <source>
        <dbReference type="Pfam" id="PF04101"/>
    </source>
</evidence>
<name>A0A173XFS0_9CLOT</name>
<evidence type="ECO:0000313" key="7">
    <source>
        <dbReference type="EMBL" id="CUN50150.1"/>
    </source>
</evidence>
<evidence type="ECO:0000313" key="8">
    <source>
        <dbReference type="Proteomes" id="UP000095558"/>
    </source>
</evidence>
<protein>
    <submittedName>
        <fullName evidence="7">UDP-glucuronosyltransferase</fullName>
        <ecNumber evidence="7">2.4.1.-</ecNumber>
    </submittedName>
</protein>
<dbReference type="Gene3D" id="3.40.50.2000">
    <property type="entry name" value="Glycogen Phosphorylase B"/>
    <property type="match status" value="1"/>
</dbReference>
<dbReference type="RefSeq" id="WP_055274844.1">
    <property type="nucleotide sequence ID" value="NZ_CYZV01000001.1"/>
</dbReference>
<dbReference type="GO" id="GO:0016758">
    <property type="term" value="F:hexosyltransferase activity"/>
    <property type="evidence" value="ECO:0007669"/>
    <property type="project" value="InterPro"/>
</dbReference>
<keyword evidence="3 7" id="KW-0328">Glycosyltransferase</keyword>
<keyword evidence="4 7" id="KW-0808">Transferase</keyword>
<evidence type="ECO:0000259" key="6">
    <source>
        <dbReference type="Pfam" id="PF06925"/>
    </source>
</evidence>
<gene>
    <name evidence="7" type="primary">ugtP_1</name>
    <name evidence="7" type="ORF">ERS852470_00071</name>
</gene>
<dbReference type="OrthoDB" id="9815663at2"/>
<comment type="subcellular location">
    <subcellularLocation>
        <location evidence="1">Membrane</location>
    </subcellularLocation>
</comment>
<organism evidence="7 8">
    <name type="scientific">Clostridium disporicum</name>
    <dbReference type="NCBI Taxonomy" id="84024"/>
    <lineage>
        <taxon>Bacteria</taxon>
        <taxon>Bacillati</taxon>
        <taxon>Bacillota</taxon>
        <taxon>Clostridia</taxon>
        <taxon>Eubacteriales</taxon>
        <taxon>Clostridiaceae</taxon>
        <taxon>Clostridium</taxon>
    </lineage>
</organism>
<sequence>MNILILSASTGGGHMRASKAIEGYMTQQNKDINVKIVDSLLYISPILNKTITSGYVYLATKTPKLYGKLYDLTNKEHRLANFVTRLNNIFANKLLPLIDDFRPDVIITTHPFPTEMVSRLKSKGEINIPLICIMTDYAPHKAWINKKVDAYIVANDDMVGKMINEGVDVNTIYPYGIPIDEVFFEEKEKQLVLEELGLDKSLQTILMMAGSFGVTNVFDVYENIIDIDLDFQIILVTGRNQKLYNHFEKVIDDSPKKTKLIYFTDEINKYMQASDIIITKPGGLTVTEALACNIPMAVFDAIPGQEEENAEFLLKHNMAVRIKDGDSCRNSIVELLKDEGKLENMKEACKSFDKNDSTKNIFLLINELIANNNLIENDN</sequence>
<evidence type="ECO:0000256" key="4">
    <source>
        <dbReference type="ARBA" id="ARBA00022679"/>
    </source>
</evidence>
<dbReference type="InterPro" id="IPR007235">
    <property type="entry name" value="Glyco_trans_28_C"/>
</dbReference>
<dbReference type="AlphaFoldDB" id="A0A173XFS0"/>
<dbReference type="GO" id="GO:0009247">
    <property type="term" value="P:glycolipid biosynthetic process"/>
    <property type="evidence" value="ECO:0007669"/>
    <property type="project" value="InterPro"/>
</dbReference>
<dbReference type="Pfam" id="PF04101">
    <property type="entry name" value="Glyco_tran_28_C"/>
    <property type="match status" value="1"/>
</dbReference>
<reference evidence="7 8" key="1">
    <citation type="submission" date="2015-09" db="EMBL/GenBank/DDBJ databases">
        <authorList>
            <consortium name="Pathogen Informatics"/>
        </authorList>
    </citation>
    <scope>NUCLEOTIDE SEQUENCE [LARGE SCALE GENOMIC DNA]</scope>
    <source>
        <strain evidence="7 8">2789STDY5834855</strain>
    </source>
</reference>
<dbReference type="PANTHER" id="PTHR43025">
    <property type="entry name" value="MONOGALACTOSYLDIACYLGLYCEROL SYNTHASE"/>
    <property type="match status" value="1"/>
</dbReference>
<dbReference type="PANTHER" id="PTHR43025:SF3">
    <property type="entry name" value="MONOGALACTOSYLDIACYLGLYCEROL SYNTHASE 1, CHLOROPLASTIC"/>
    <property type="match status" value="1"/>
</dbReference>
<evidence type="ECO:0000256" key="1">
    <source>
        <dbReference type="ARBA" id="ARBA00004370"/>
    </source>
</evidence>
<dbReference type="EC" id="2.4.1.-" evidence="7"/>
<dbReference type="Proteomes" id="UP000095558">
    <property type="component" value="Unassembled WGS sequence"/>
</dbReference>
<evidence type="ECO:0000256" key="3">
    <source>
        <dbReference type="ARBA" id="ARBA00022676"/>
    </source>
</evidence>
<dbReference type="SUPFAM" id="SSF53756">
    <property type="entry name" value="UDP-Glycosyltransferase/glycogen phosphorylase"/>
    <property type="match status" value="1"/>
</dbReference>
<comment type="similarity">
    <text evidence="2">Belongs to the glycosyltransferase 28 family.</text>
</comment>
<feature type="domain" description="Diacylglycerol glucosyltransferase N-terminal" evidence="6">
    <location>
        <begin position="14"/>
        <end position="179"/>
    </location>
</feature>
<dbReference type="Pfam" id="PF06925">
    <property type="entry name" value="MGDG_synth"/>
    <property type="match status" value="1"/>
</dbReference>
<feature type="domain" description="Glycosyl transferase family 28 C-terminal" evidence="5">
    <location>
        <begin position="228"/>
        <end position="356"/>
    </location>
</feature>
<proteinExistence type="inferred from homology"/>
<dbReference type="InterPro" id="IPR050519">
    <property type="entry name" value="Glycosyltransf_28_UgtP"/>
</dbReference>
<evidence type="ECO:0000256" key="2">
    <source>
        <dbReference type="ARBA" id="ARBA00006962"/>
    </source>
</evidence>